<proteinExistence type="predicted"/>
<accession>A0A3S5CFI5</accession>
<comment type="caution">
    <text evidence="2">The sequence shown here is derived from an EMBL/GenBank/DDBJ whole genome shotgun (WGS) entry which is preliminary data.</text>
</comment>
<sequence>MLPISLEGGLLAPGGTFLELKRQVTEGAKCNPKSNLSKSKRTDWHNLTAFLSPPNSQQGSMSRDWSNDGKESILSKQTSNW</sequence>
<evidence type="ECO:0000313" key="2">
    <source>
        <dbReference type="EMBL" id="VEL16935.1"/>
    </source>
</evidence>
<dbReference type="AlphaFoldDB" id="A0A3S5CFI5"/>
<feature type="region of interest" description="Disordered" evidence="1">
    <location>
        <begin position="48"/>
        <end position="81"/>
    </location>
</feature>
<keyword evidence="3" id="KW-1185">Reference proteome</keyword>
<feature type="compositionally biased region" description="Polar residues" evidence="1">
    <location>
        <begin position="53"/>
        <end position="64"/>
    </location>
</feature>
<gene>
    <name evidence="2" type="ORF">PXEA_LOCUS10375</name>
</gene>
<protein>
    <submittedName>
        <fullName evidence="2">Uncharacterized protein</fullName>
    </submittedName>
</protein>
<organism evidence="2 3">
    <name type="scientific">Protopolystoma xenopodis</name>
    <dbReference type="NCBI Taxonomy" id="117903"/>
    <lineage>
        <taxon>Eukaryota</taxon>
        <taxon>Metazoa</taxon>
        <taxon>Spiralia</taxon>
        <taxon>Lophotrochozoa</taxon>
        <taxon>Platyhelminthes</taxon>
        <taxon>Monogenea</taxon>
        <taxon>Polyopisthocotylea</taxon>
        <taxon>Polystomatidea</taxon>
        <taxon>Polystomatidae</taxon>
        <taxon>Protopolystoma</taxon>
    </lineage>
</organism>
<evidence type="ECO:0000313" key="3">
    <source>
        <dbReference type="Proteomes" id="UP000784294"/>
    </source>
</evidence>
<reference evidence="2" key="1">
    <citation type="submission" date="2018-11" db="EMBL/GenBank/DDBJ databases">
        <authorList>
            <consortium name="Pathogen Informatics"/>
        </authorList>
    </citation>
    <scope>NUCLEOTIDE SEQUENCE</scope>
</reference>
<name>A0A3S5CFI5_9PLAT</name>
<evidence type="ECO:0000256" key="1">
    <source>
        <dbReference type="SAM" id="MobiDB-lite"/>
    </source>
</evidence>
<dbReference type="EMBL" id="CAAALY010030435">
    <property type="protein sequence ID" value="VEL16935.1"/>
    <property type="molecule type" value="Genomic_DNA"/>
</dbReference>
<dbReference type="Proteomes" id="UP000784294">
    <property type="component" value="Unassembled WGS sequence"/>
</dbReference>